<accession>A0ABD5SR72</accession>
<evidence type="ECO:0000313" key="1">
    <source>
        <dbReference type="EMBL" id="MFC6767701.1"/>
    </source>
</evidence>
<dbReference type="Proteomes" id="UP001596383">
    <property type="component" value="Unassembled WGS sequence"/>
</dbReference>
<sequence>MADQFAHVGRVAAAVETLADIRRGIGFGFQPVTLRLTIALPTPVSAGDPTL</sequence>
<dbReference type="EMBL" id="JBHSWV010000413">
    <property type="protein sequence ID" value="MFC6767701.1"/>
    <property type="molecule type" value="Genomic_DNA"/>
</dbReference>
<reference evidence="1 2" key="1">
    <citation type="journal article" date="2019" name="Int. J. Syst. Evol. Microbiol.">
        <title>The Global Catalogue of Microorganisms (GCM) 10K type strain sequencing project: providing services to taxonomists for standard genome sequencing and annotation.</title>
        <authorList>
            <consortium name="The Broad Institute Genomics Platform"/>
            <consortium name="The Broad Institute Genome Sequencing Center for Infectious Disease"/>
            <person name="Wu L."/>
            <person name="Ma J."/>
        </authorList>
    </citation>
    <scope>NUCLEOTIDE SEQUENCE [LARGE SCALE GENOMIC DNA]</scope>
    <source>
        <strain evidence="1 2">LMG 29247</strain>
    </source>
</reference>
<comment type="caution">
    <text evidence="1">The sequence shown here is derived from an EMBL/GenBank/DDBJ whole genome shotgun (WGS) entry which is preliminary data.</text>
</comment>
<organism evidence="1 2">
    <name type="scientific">Natrinema soli</name>
    <dbReference type="NCBI Taxonomy" id="1930624"/>
    <lineage>
        <taxon>Archaea</taxon>
        <taxon>Methanobacteriati</taxon>
        <taxon>Methanobacteriota</taxon>
        <taxon>Stenosarchaea group</taxon>
        <taxon>Halobacteria</taxon>
        <taxon>Halobacteriales</taxon>
        <taxon>Natrialbaceae</taxon>
        <taxon>Natrinema</taxon>
    </lineage>
</organism>
<gene>
    <name evidence="1" type="ORF">ACFQE6_22730</name>
</gene>
<keyword evidence="2" id="KW-1185">Reference proteome</keyword>
<evidence type="ECO:0000313" key="2">
    <source>
        <dbReference type="Proteomes" id="UP001596383"/>
    </source>
</evidence>
<dbReference type="AlphaFoldDB" id="A0ABD5SR72"/>
<name>A0ABD5SR72_9EURY</name>
<dbReference type="RefSeq" id="WP_273740567.1">
    <property type="nucleotide sequence ID" value="NZ_JAQIVI010000413.1"/>
</dbReference>
<proteinExistence type="predicted"/>
<protein>
    <submittedName>
        <fullName evidence="1">Uncharacterized protein</fullName>
    </submittedName>
</protein>